<dbReference type="Proteomes" id="UP000249177">
    <property type="component" value="Unassembled WGS sequence"/>
</dbReference>
<dbReference type="InterPro" id="IPR015443">
    <property type="entry name" value="Aldose_1-epimerase"/>
</dbReference>
<comment type="cofactor">
    <cofactor evidence="1">
        <name>Ca(2+)</name>
        <dbReference type="ChEBI" id="CHEBI:29108"/>
    </cofactor>
</comment>
<proteinExistence type="inferred from homology"/>
<dbReference type="EMBL" id="QKXH01000004">
    <property type="protein sequence ID" value="PZX94026.1"/>
    <property type="molecule type" value="Genomic_DNA"/>
</dbReference>
<keyword evidence="13" id="KW-1185">Reference proteome</keyword>
<evidence type="ECO:0000256" key="2">
    <source>
        <dbReference type="ARBA" id="ARBA00005028"/>
    </source>
</evidence>
<feature type="binding site" evidence="11">
    <location>
        <begin position="195"/>
        <end position="197"/>
    </location>
    <ligand>
        <name>beta-D-galactose</name>
        <dbReference type="ChEBI" id="CHEBI:27667"/>
    </ligand>
</feature>
<evidence type="ECO:0000256" key="10">
    <source>
        <dbReference type="PIRSR" id="PIRSR005096-2"/>
    </source>
</evidence>
<evidence type="ECO:0000256" key="3">
    <source>
        <dbReference type="ARBA" id="ARBA00006206"/>
    </source>
</evidence>
<dbReference type="InterPro" id="IPR014718">
    <property type="entry name" value="GH-type_carb-bd"/>
</dbReference>
<dbReference type="SUPFAM" id="SSF74650">
    <property type="entry name" value="Galactose mutarotase-like"/>
    <property type="match status" value="1"/>
</dbReference>
<accession>A0A2W7TXB4</accession>
<dbReference type="Gene3D" id="2.70.98.10">
    <property type="match status" value="1"/>
</dbReference>
<dbReference type="GO" id="GO:0030246">
    <property type="term" value="F:carbohydrate binding"/>
    <property type="evidence" value="ECO:0007669"/>
    <property type="project" value="InterPro"/>
</dbReference>
<dbReference type="PANTHER" id="PTHR10091:SF0">
    <property type="entry name" value="GALACTOSE MUTAROTASE"/>
    <property type="match status" value="1"/>
</dbReference>
<dbReference type="NCBIfam" id="NF008277">
    <property type="entry name" value="PRK11055.1"/>
    <property type="match status" value="1"/>
</dbReference>
<evidence type="ECO:0000256" key="9">
    <source>
        <dbReference type="PIRSR" id="PIRSR005096-1"/>
    </source>
</evidence>
<dbReference type="AlphaFoldDB" id="A0A2W7TXB4"/>
<evidence type="ECO:0000256" key="6">
    <source>
        <dbReference type="ARBA" id="ARBA00023235"/>
    </source>
</evidence>
<evidence type="ECO:0000256" key="11">
    <source>
        <dbReference type="PIRSR" id="PIRSR005096-3"/>
    </source>
</evidence>
<keyword evidence="5" id="KW-0106">Calcium</keyword>
<comment type="catalytic activity">
    <reaction evidence="8">
        <text>alpha-D-glucose = beta-D-glucose</text>
        <dbReference type="Rhea" id="RHEA:10264"/>
        <dbReference type="ChEBI" id="CHEBI:15903"/>
        <dbReference type="ChEBI" id="CHEBI:17925"/>
        <dbReference type="EC" id="5.1.3.3"/>
    </reaction>
</comment>
<comment type="similarity">
    <text evidence="3 8">Belongs to the aldose epimerase family.</text>
</comment>
<evidence type="ECO:0000256" key="1">
    <source>
        <dbReference type="ARBA" id="ARBA00001913"/>
    </source>
</evidence>
<evidence type="ECO:0000313" key="12">
    <source>
        <dbReference type="EMBL" id="PZX94026.1"/>
    </source>
</evidence>
<feature type="active site" description="Proton donor" evidence="9">
    <location>
        <position position="195"/>
    </location>
</feature>
<keyword evidence="7 8" id="KW-0119">Carbohydrate metabolism</keyword>
<dbReference type="InterPro" id="IPR047215">
    <property type="entry name" value="Galactose_mutarotase-like"/>
</dbReference>
<dbReference type="OrthoDB" id="9779408at2"/>
<sequence>MEIKRNSQIKSTSVKDLFGLMPDGEEIYSYELSNKNGMKLKVITYGATITELKMPLKNGEIVDVVLGFDTLESYIQSFNLVSPPYMGATVGRYAGRIYNSSFNLNGQKVVLNKNNNDNSLHGGFIGFSQKNWTVKKVHSGRKSAITLTYSSPAGEENYPGKLTVELTYTLSEKNELIIQYNAKTTADTVVNLTHHSYFNLDGHISNVSDQELIVNTHRMLETTVENIPTGRFLEIENTDFDFFTPKKCPSKIDNTFVLDRKDEFAASLFNKKNNLKMTVYTDQPGVHIYVGGNCFNTIKGKENADYHPLSGICFETQNYPDAPNNPNFPSAVLKKGAEYTHNTIYKFQSF</sequence>
<comment type="pathway">
    <text evidence="2 8">Carbohydrate metabolism; hexose metabolism.</text>
</comment>
<organism evidence="12 13">
    <name type="scientific">Flavobacterium aquariorum</name>
    <dbReference type="NCBI Taxonomy" id="2217670"/>
    <lineage>
        <taxon>Bacteria</taxon>
        <taxon>Pseudomonadati</taxon>
        <taxon>Bacteroidota</taxon>
        <taxon>Flavobacteriia</taxon>
        <taxon>Flavobacteriales</taxon>
        <taxon>Flavobacteriaceae</taxon>
        <taxon>Flavobacterium</taxon>
    </lineage>
</organism>
<reference evidence="12 13" key="1">
    <citation type="submission" date="2018-06" db="EMBL/GenBank/DDBJ databases">
        <title>Flavobacterium sp IMCC34762, genome.</title>
        <authorList>
            <person name="Joung Y."/>
            <person name="Cho J."/>
            <person name="Song J."/>
        </authorList>
    </citation>
    <scope>NUCLEOTIDE SEQUENCE [LARGE SCALE GENOMIC DNA]</scope>
    <source>
        <strain evidence="12 13">IMCC34762</strain>
    </source>
</reference>
<evidence type="ECO:0000256" key="5">
    <source>
        <dbReference type="ARBA" id="ARBA00022837"/>
    </source>
</evidence>
<dbReference type="GO" id="GO:0006006">
    <property type="term" value="P:glucose metabolic process"/>
    <property type="evidence" value="ECO:0007669"/>
    <property type="project" value="TreeGrafter"/>
</dbReference>
<evidence type="ECO:0000256" key="8">
    <source>
        <dbReference type="PIRNR" id="PIRNR005096"/>
    </source>
</evidence>
<evidence type="ECO:0000313" key="13">
    <source>
        <dbReference type="Proteomes" id="UP000249177"/>
    </source>
</evidence>
<evidence type="ECO:0000256" key="7">
    <source>
        <dbReference type="ARBA" id="ARBA00023277"/>
    </source>
</evidence>
<feature type="active site" description="Proton acceptor" evidence="9">
    <location>
        <position position="315"/>
    </location>
</feature>
<feature type="binding site" evidence="10">
    <location>
        <position position="253"/>
    </location>
    <ligand>
        <name>beta-D-galactose</name>
        <dbReference type="ChEBI" id="CHEBI:27667"/>
    </ligand>
</feature>
<gene>
    <name evidence="12" type="ORF">DOS84_07560</name>
</gene>
<protein>
    <recommendedName>
        <fullName evidence="8">Aldose 1-epimerase</fullName>
        <ecNumber evidence="8">5.1.3.3</ecNumber>
    </recommendedName>
</protein>
<dbReference type="Pfam" id="PF01263">
    <property type="entry name" value="Aldose_epim"/>
    <property type="match status" value="1"/>
</dbReference>
<dbReference type="PANTHER" id="PTHR10091">
    <property type="entry name" value="ALDOSE-1-EPIMERASE"/>
    <property type="match status" value="1"/>
</dbReference>
<dbReference type="InterPro" id="IPR008183">
    <property type="entry name" value="Aldose_1/G6P_1-epimerase"/>
</dbReference>
<comment type="subunit">
    <text evidence="4">Monomer.</text>
</comment>
<dbReference type="EC" id="5.1.3.3" evidence="8"/>
<comment type="caution">
    <text evidence="12">The sequence shown here is derived from an EMBL/GenBank/DDBJ whole genome shotgun (WGS) entry which is preliminary data.</text>
</comment>
<dbReference type="PIRSF" id="PIRSF005096">
    <property type="entry name" value="GALM"/>
    <property type="match status" value="1"/>
</dbReference>
<dbReference type="GO" id="GO:0033499">
    <property type="term" value="P:galactose catabolic process via UDP-galactose, Leloir pathway"/>
    <property type="evidence" value="ECO:0007669"/>
    <property type="project" value="TreeGrafter"/>
</dbReference>
<keyword evidence="6 8" id="KW-0413">Isomerase</keyword>
<dbReference type="UniPathway" id="UPA00242"/>
<name>A0A2W7TXB4_9FLAO</name>
<dbReference type="InterPro" id="IPR011013">
    <property type="entry name" value="Gal_mutarotase_sf_dom"/>
</dbReference>
<dbReference type="CDD" id="cd09019">
    <property type="entry name" value="galactose_mutarotase_like"/>
    <property type="match status" value="1"/>
</dbReference>
<evidence type="ECO:0000256" key="4">
    <source>
        <dbReference type="ARBA" id="ARBA00011245"/>
    </source>
</evidence>
<dbReference type="GO" id="GO:0004034">
    <property type="term" value="F:aldose 1-epimerase activity"/>
    <property type="evidence" value="ECO:0007669"/>
    <property type="project" value="UniProtKB-EC"/>
</dbReference>